<dbReference type="EMBL" id="JAVDYF010000001">
    <property type="protein sequence ID" value="MDR7355207.1"/>
    <property type="molecule type" value="Genomic_DNA"/>
</dbReference>
<feature type="domain" description="Ketopantoate reductase N-terminal" evidence="5">
    <location>
        <begin position="3"/>
        <end position="147"/>
    </location>
</feature>
<comment type="caution">
    <text evidence="7">The sequence shown here is derived from an EMBL/GenBank/DDBJ whole genome shotgun (WGS) entry which is preliminary data.</text>
</comment>
<reference evidence="7 8" key="1">
    <citation type="submission" date="2023-07" db="EMBL/GenBank/DDBJ databases">
        <title>Sequencing the genomes of 1000 actinobacteria strains.</title>
        <authorList>
            <person name="Klenk H.-P."/>
        </authorList>
    </citation>
    <scope>NUCLEOTIDE SEQUENCE [LARGE SCALE GENOMIC DNA]</scope>
    <source>
        <strain evidence="7 8">DSM 44508</strain>
    </source>
</reference>
<dbReference type="PANTHER" id="PTHR21708">
    <property type="entry name" value="PROBABLE 2-DEHYDROPANTOATE 2-REDUCTASE"/>
    <property type="match status" value="1"/>
</dbReference>
<keyword evidence="4" id="KW-0566">Pantothenate biosynthesis</keyword>
<dbReference type="NCBIfam" id="TIGR00745">
    <property type="entry name" value="apbA_panE"/>
    <property type="match status" value="1"/>
</dbReference>
<name>A0ABU2B9A0_9CORY</name>
<keyword evidence="2 4" id="KW-0521">NADP</keyword>
<proteinExistence type="inferred from homology"/>
<evidence type="ECO:0000256" key="4">
    <source>
        <dbReference type="RuleBase" id="RU362068"/>
    </source>
</evidence>
<dbReference type="EC" id="1.1.1.169" evidence="4"/>
<evidence type="ECO:0000259" key="5">
    <source>
        <dbReference type="Pfam" id="PF02558"/>
    </source>
</evidence>
<sequence>MKIAIIGAGAVGCWFGGWLFHEGADVTLIARGATYEHLSCNPVRLLSPEITREVAVPVAASLKEVGDVDLIIVATKSIGEVFLPDSIPEHAVVMVTQNSVEMPQLAFDRFGTHRVIPAVVRGFFTNQGPGICHHDGNIQSLTYGSVDPRTQHVVEQLHALLDRTPIDSVVCADIMKDVWMKAMFVTTFGSLGALTGKPLGEVRTTYRKSLANLMHEIYLTARAHNVDLPDDAVNQVLAFADAQDPASTSSMQRDIMAGKESELDAQVGAVVRMAQRVGLEAVGHRLALDALST</sequence>
<protein>
    <recommendedName>
        <fullName evidence="4">2-dehydropantoate 2-reductase</fullName>
        <ecNumber evidence="4">1.1.1.169</ecNumber>
    </recommendedName>
    <alternativeName>
        <fullName evidence="4">Ketopantoate reductase</fullName>
    </alternativeName>
</protein>
<evidence type="ECO:0000259" key="6">
    <source>
        <dbReference type="Pfam" id="PF08546"/>
    </source>
</evidence>
<feature type="domain" description="Ketopantoate reductase C-terminal" evidence="6">
    <location>
        <begin position="173"/>
        <end position="291"/>
    </location>
</feature>
<dbReference type="Gene3D" id="1.10.1040.10">
    <property type="entry name" value="N-(1-d-carboxylethyl)-l-norvaline Dehydrogenase, domain 2"/>
    <property type="match status" value="1"/>
</dbReference>
<dbReference type="Pfam" id="PF02558">
    <property type="entry name" value="ApbA"/>
    <property type="match status" value="1"/>
</dbReference>
<dbReference type="GO" id="GO:0008677">
    <property type="term" value="F:2-dehydropantoate 2-reductase activity"/>
    <property type="evidence" value="ECO:0007669"/>
    <property type="project" value="UniProtKB-EC"/>
</dbReference>
<evidence type="ECO:0000313" key="8">
    <source>
        <dbReference type="Proteomes" id="UP001183619"/>
    </source>
</evidence>
<dbReference type="InterPro" id="IPR003710">
    <property type="entry name" value="ApbA"/>
</dbReference>
<dbReference type="SUPFAM" id="SSF51735">
    <property type="entry name" value="NAD(P)-binding Rossmann-fold domains"/>
    <property type="match status" value="1"/>
</dbReference>
<dbReference type="Pfam" id="PF08546">
    <property type="entry name" value="ApbA_C"/>
    <property type="match status" value="1"/>
</dbReference>
<evidence type="ECO:0000256" key="1">
    <source>
        <dbReference type="ARBA" id="ARBA00007870"/>
    </source>
</evidence>
<dbReference type="InterPro" id="IPR013332">
    <property type="entry name" value="KPR_N"/>
</dbReference>
<comment type="pathway">
    <text evidence="4">Cofactor biosynthesis; (R)-pantothenate biosynthesis; (R)-pantoate from 3-methyl-2-oxobutanoate: step 2/2.</text>
</comment>
<comment type="function">
    <text evidence="4">Catalyzes the NADPH-dependent reduction of ketopantoate into pantoic acid.</text>
</comment>
<dbReference type="RefSeq" id="WP_277104933.1">
    <property type="nucleotide sequence ID" value="NZ_BAAAJS010000058.1"/>
</dbReference>
<dbReference type="InterPro" id="IPR036291">
    <property type="entry name" value="NAD(P)-bd_dom_sf"/>
</dbReference>
<dbReference type="Proteomes" id="UP001183619">
    <property type="component" value="Unassembled WGS sequence"/>
</dbReference>
<keyword evidence="8" id="KW-1185">Reference proteome</keyword>
<dbReference type="PANTHER" id="PTHR21708:SF26">
    <property type="entry name" value="2-DEHYDROPANTOATE 2-REDUCTASE"/>
    <property type="match status" value="1"/>
</dbReference>
<evidence type="ECO:0000256" key="2">
    <source>
        <dbReference type="ARBA" id="ARBA00022857"/>
    </source>
</evidence>
<gene>
    <name evidence="7" type="ORF">J2S37_001745</name>
</gene>
<dbReference type="InterPro" id="IPR013752">
    <property type="entry name" value="KPA_reductase"/>
</dbReference>
<dbReference type="Gene3D" id="3.40.50.720">
    <property type="entry name" value="NAD(P)-binding Rossmann-like Domain"/>
    <property type="match status" value="1"/>
</dbReference>
<dbReference type="SUPFAM" id="SSF48179">
    <property type="entry name" value="6-phosphogluconate dehydrogenase C-terminal domain-like"/>
    <property type="match status" value="1"/>
</dbReference>
<organism evidence="7 8">
    <name type="scientific">Corynebacterium felinum</name>
    <dbReference type="NCBI Taxonomy" id="131318"/>
    <lineage>
        <taxon>Bacteria</taxon>
        <taxon>Bacillati</taxon>
        <taxon>Actinomycetota</taxon>
        <taxon>Actinomycetes</taxon>
        <taxon>Mycobacteriales</taxon>
        <taxon>Corynebacteriaceae</taxon>
        <taxon>Corynebacterium</taxon>
    </lineage>
</organism>
<accession>A0ABU2B9A0</accession>
<dbReference type="InterPro" id="IPR008927">
    <property type="entry name" value="6-PGluconate_DH-like_C_sf"/>
</dbReference>
<evidence type="ECO:0000313" key="7">
    <source>
        <dbReference type="EMBL" id="MDR7355207.1"/>
    </source>
</evidence>
<evidence type="ECO:0000256" key="3">
    <source>
        <dbReference type="ARBA" id="ARBA00023002"/>
    </source>
</evidence>
<dbReference type="InterPro" id="IPR051402">
    <property type="entry name" value="KPR-Related"/>
</dbReference>
<comment type="similarity">
    <text evidence="1 4">Belongs to the ketopantoate reductase family.</text>
</comment>
<dbReference type="InterPro" id="IPR013328">
    <property type="entry name" value="6PGD_dom2"/>
</dbReference>
<keyword evidence="3 4" id="KW-0560">Oxidoreductase</keyword>
<comment type="catalytic activity">
    <reaction evidence="4">
        <text>(R)-pantoate + NADP(+) = 2-dehydropantoate + NADPH + H(+)</text>
        <dbReference type="Rhea" id="RHEA:16233"/>
        <dbReference type="ChEBI" id="CHEBI:11561"/>
        <dbReference type="ChEBI" id="CHEBI:15378"/>
        <dbReference type="ChEBI" id="CHEBI:15980"/>
        <dbReference type="ChEBI" id="CHEBI:57783"/>
        <dbReference type="ChEBI" id="CHEBI:58349"/>
        <dbReference type="EC" id="1.1.1.169"/>
    </reaction>
</comment>
<dbReference type="NCBIfam" id="NF005091">
    <property type="entry name" value="PRK06522.2-2"/>
    <property type="match status" value="1"/>
</dbReference>